<dbReference type="Pfam" id="PF01566">
    <property type="entry name" value="Nramp"/>
    <property type="match status" value="1"/>
</dbReference>
<comment type="caution">
    <text evidence="8">The sequence shown here is derived from an EMBL/GenBank/DDBJ whole genome shotgun (WGS) entry which is preliminary data.</text>
</comment>
<feature type="transmembrane region" description="Helical" evidence="7">
    <location>
        <begin position="269"/>
        <end position="287"/>
    </location>
</feature>
<dbReference type="OrthoDB" id="409173at2759"/>
<comment type="similarity">
    <text evidence="2">Belongs to the NRAMP family.</text>
</comment>
<dbReference type="GO" id="GO:0005886">
    <property type="term" value="C:plasma membrane"/>
    <property type="evidence" value="ECO:0007669"/>
    <property type="project" value="TreeGrafter"/>
</dbReference>
<evidence type="ECO:0000256" key="4">
    <source>
        <dbReference type="ARBA" id="ARBA00022692"/>
    </source>
</evidence>
<keyword evidence="9" id="KW-1185">Reference proteome</keyword>
<dbReference type="GO" id="GO:0005381">
    <property type="term" value="F:iron ion transmembrane transporter activity"/>
    <property type="evidence" value="ECO:0007669"/>
    <property type="project" value="TreeGrafter"/>
</dbReference>
<dbReference type="Proteomes" id="UP000625711">
    <property type="component" value="Unassembled WGS sequence"/>
</dbReference>
<evidence type="ECO:0000313" key="8">
    <source>
        <dbReference type="EMBL" id="KAF7271804.1"/>
    </source>
</evidence>
<dbReference type="PANTHER" id="PTHR11706">
    <property type="entry name" value="SOLUTE CARRIER PROTEIN FAMILY 11 MEMBER"/>
    <property type="match status" value="1"/>
</dbReference>
<keyword evidence="3" id="KW-0813">Transport</keyword>
<gene>
    <name evidence="8" type="ORF">GWI33_015350</name>
</gene>
<reference evidence="8" key="1">
    <citation type="submission" date="2020-08" db="EMBL/GenBank/DDBJ databases">
        <title>Genome sequencing and assembly of the red palm weevil Rhynchophorus ferrugineus.</title>
        <authorList>
            <person name="Dias G.B."/>
            <person name="Bergman C.M."/>
            <person name="Manee M."/>
        </authorList>
    </citation>
    <scope>NUCLEOTIDE SEQUENCE</scope>
    <source>
        <strain evidence="8">AA-2017</strain>
        <tissue evidence="8">Whole larva</tissue>
    </source>
</reference>
<feature type="transmembrane region" description="Helical" evidence="7">
    <location>
        <begin position="30"/>
        <end position="48"/>
    </location>
</feature>
<dbReference type="GO" id="GO:0010008">
    <property type="term" value="C:endosome membrane"/>
    <property type="evidence" value="ECO:0007669"/>
    <property type="project" value="TreeGrafter"/>
</dbReference>
<feature type="transmembrane region" description="Helical" evidence="7">
    <location>
        <begin position="331"/>
        <end position="364"/>
    </location>
</feature>
<keyword evidence="5 7" id="KW-1133">Transmembrane helix</keyword>
<dbReference type="AlphaFoldDB" id="A0A834I2Q5"/>
<dbReference type="NCBIfam" id="TIGR01197">
    <property type="entry name" value="nramp"/>
    <property type="match status" value="1"/>
</dbReference>
<feature type="transmembrane region" description="Helical" evidence="7">
    <location>
        <begin position="6"/>
        <end position="23"/>
    </location>
</feature>
<keyword evidence="6 7" id="KW-0472">Membrane</keyword>
<feature type="transmembrane region" description="Helical" evidence="7">
    <location>
        <begin position="115"/>
        <end position="140"/>
    </location>
</feature>
<dbReference type="GO" id="GO:0005384">
    <property type="term" value="F:manganese ion transmembrane transporter activity"/>
    <property type="evidence" value="ECO:0007669"/>
    <property type="project" value="TreeGrafter"/>
</dbReference>
<proteinExistence type="inferred from homology"/>
<evidence type="ECO:0000256" key="3">
    <source>
        <dbReference type="ARBA" id="ARBA00022448"/>
    </source>
</evidence>
<name>A0A834I2Q5_RHYFE</name>
<keyword evidence="4 7" id="KW-0812">Transmembrane</keyword>
<evidence type="ECO:0000256" key="2">
    <source>
        <dbReference type="ARBA" id="ARBA00006670"/>
    </source>
</evidence>
<evidence type="ECO:0000313" key="9">
    <source>
        <dbReference type="Proteomes" id="UP000625711"/>
    </source>
</evidence>
<feature type="transmembrane region" description="Helical" evidence="7">
    <location>
        <begin position="299"/>
        <end position="319"/>
    </location>
</feature>
<feature type="transmembrane region" description="Helical" evidence="7">
    <location>
        <begin position="186"/>
        <end position="207"/>
    </location>
</feature>
<evidence type="ECO:0000256" key="7">
    <source>
        <dbReference type="SAM" id="Phobius"/>
    </source>
</evidence>
<dbReference type="EMBL" id="JAACXV010013890">
    <property type="protein sequence ID" value="KAF7271804.1"/>
    <property type="molecule type" value="Genomic_DNA"/>
</dbReference>
<comment type="subcellular location">
    <subcellularLocation>
        <location evidence="1">Membrane</location>
        <topology evidence="1">Multi-pass membrane protein</topology>
    </subcellularLocation>
</comment>
<dbReference type="InterPro" id="IPR001046">
    <property type="entry name" value="NRAMP_fam"/>
</dbReference>
<dbReference type="PANTHER" id="PTHR11706:SF33">
    <property type="entry name" value="NATURAL RESISTANCE-ASSOCIATED MACROPHAGE PROTEIN 2"/>
    <property type="match status" value="1"/>
</dbReference>
<evidence type="ECO:0000256" key="1">
    <source>
        <dbReference type="ARBA" id="ARBA00004141"/>
    </source>
</evidence>
<protein>
    <recommendedName>
        <fullName evidence="10">Malvolio</fullName>
    </recommendedName>
</protein>
<organism evidence="8 9">
    <name type="scientific">Rhynchophorus ferrugineus</name>
    <name type="common">Red palm weevil</name>
    <name type="synonym">Curculio ferrugineus</name>
    <dbReference type="NCBI Taxonomy" id="354439"/>
    <lineage>
        <taxon>Eukaryota</taxon>
        <taxon>Metazoa</taxon>
        <taxon>Ecdysozoa</taxon>
        <taxon>Arthropoda</taxon>
        <taxon>Hexapoda</taxon>
        <taxon>Insecta</taxon>
        <taxon>Pterygota</taxon>
        <taxon>Neoptera</taxon>
        <taxon>Endopterygota</taxon>
        <taxon>Coleoptera</taxon>
        <taxon>Polyphaga</taxon>
        <taxon>Cucujiformia</taxon>
        <taxon>Curculionidae</taxon>
        <taxon>Dryophthorinae</taxon>
        <taxon>Rhynchophorus</taxon>
    </lineage>
</organism>
<feature type="transmembrane region" description="Helical" evidence="7">
    <location>
        <begin position="238"/>
        <end position="257"/>
    </location>
</feature>
<evidence type="ECO:0000256" key="5">
    <source>
        <dbReference type="ARBA" id="ARBA00022989"/>
    </source>
</evidence>
<feature type="non-terminal residue" evidence="8">
    <location>
        <position position="1"/>
    </location>
</feature>
<evidence type="ECO:0008006" key="10">
    <source>
        <dbReference type="Google" id="ProtNLM"/>
    </source>
</evidence>
<dbReference type="PRINTS" id="PR00447">
    <property type="entry name" value="NATRESASSCMP"/>
</dbReference>
<dbReference type="GO" id="GO:0015086">
    <property type="term" value="F:cadmium ion transmembrane transporter activity"/>
    <property type="evidence" value="ECO:0007669"/>
    <property type="project" value="TreeGrafter"/>
</dbReference>
<evidence type="ECO:0000256" key="6">
    <source>
        <dbReference type="ARBA" id="ARBA00023136"/>
    </source>
</evidence>
<feature type="transmembrane region" description="Helical" evidence="7">
    <location>
        <begin position="73"/>
        <end position="94"/>
    </location>
</feature>
<sequence>FPLWGGVLVTILDTFTFLFIDKYGLRKLEAFFVLLISVMTVTFGFEYVTSKPDTVDVMKGLFFPWCKGCDSRALLQAVGIIGAIIMPHNFYLHSALVKSRDVDRGRSEKVREANMYYFIECCFAIFVSLIINIFVLAVFAHGLYLKTNKEVHDSCLKYPSIDSSVFPNTGEKADELVDADLYNGGVFLGCTYGLAALYIWAVGLLAAGQSSTMTGTYAGQFVMEGFLNLQWSRWKRVLFTRSIAIIPTFCVAFYTTIEDLTDFNDILNAAMSIQLPFATIPLIAFTSSRKIMGEFVNGLGNKIMSITLSIVVIAINFYLVVGTVKSSQMHWAILGSIGFITVFYFLFCIYLVVHMIICMGGTWFLKFAFIRRYVAPPSISYDLMEPTINT</sequence>
<accession>A0A834I2Q5</accession>